<keyword evidence="1 5" id="KW-0328">Glycosyltransferase</keyword>
<organism evidence="6 7">
    <name type="scientific">Nocardiopsis alba</name>
    <dbReference type="NCBI Taxonomy" id="53437"/>
    <lineage>
        <taxon>Bacteria</taxon>
        <taxon>Bacillati</taxon>
        <taxon>Actinomycetota</taxon>
        <taxon>Actinomycetes</taxon>
        <taxon>Streptosporangiales</taxon>
        <taxon>Nocardiopsidaceae</taxon>
        <taxon>Nocardiopsis</taxon>
    </lineage>
</organism>
<gene>
    <name evidence="6" type="ORF">GTW20_21565</name>
    <name evidence="5" type="ORF">VSQ78_00810</name>
</gene>
<dbReference type="Gene3D" id="3.40.50.2000">
    <property type="entry name" value="Glycogen Phosphorylase B"/>
    <property type="match status" value="2"/>
</dbReference>
<dbReference type="EMBL" id="WWHY01000001">
    <property type="protein sequence ID" value="MYR34770.1"/>
    <property type="molecule type" value="Genomic_DNA"/>
</dbReference>
<evidence type="ECO:0000313" key="6">
    <source>
        <dbReference type="EMBL" id="MYR34770.1"/>
    </source>
</evidence>
<dbReference type="EC" id="2.4.-.-" evidence="5"/>
<dbReference type="Pfam" id="PF00534">
    <property type="entry name" value="Glycos_transf_1"/>
    <property type="match status" value="1"/>
</dbReference>
<dbReference type="Proteomes" id="UP000467124">
    <property type="component" value="Unassembled WGS sequence"/>
</dbReference>
<dbReference type="Proteomes" id="UP001585053">
    <property type="component" value="Unassembled WGS sequence"/>
</dbReference>
<feature type="domain" description="Glycosyl transferase family 1" evidence="3">
    <location>
        <begin position="204"/>
        <end position="358"/>
    </location>
</feature>
<dbReference type="CDD" id="cd03820">
    <property type="entry name" value="GT4_AmsD-like"/>
    <property type="match status" value="1"/>
</dbReference>
<accession>A0A7K2IXQ3</accession>
<keyword evidence="2 6" id="KW-0808">Transferase</keyword>
<dbReference type="RefSeq" id="WP_014909754.1">
    <property type="nucleotide sequence ID" value="NZ_JAYMRS010000001.1"/>
</dbReference>
<dbReference type="GO" id="GO:0016757">
    <property type="term" value="F:glycosyltransferase activity"/>
    <property type="evidence" value="ECO:0007669"/>
    <property type="project" value="UniProtKB-KW"/>
</dbReference>
<dbReference type="PANTHER" id="PTHR12526:SF627">
    <property type="entry name" value="D-RHAMNOSYLTRANSFERASE WBPZ"/>
    <property type="match status" value="1"/>
</dbReference>
<evidence type="ECO:0000256" key="1">
    <source>
        <dbReference type="ARBA" id="ARBA00022676"/>
    </source>
</evidence>
<keyword evidence="8" id="KW-1185">Reference proteome</keyword>
<dbReference type="PANTHER" id="PTHR12526">
    <property type="entry name" value="GLYCOSYLTRANSFERASE"/>
    <property type="match status" value="1"/>
</dbReference>
<dbReference type="InterPro" id="IPR028098">
    <property type="entry name" value="Glyco_trans_4-like_N"/>
</dbReference>
<dbReference type="EMBL" id="JAYMRS010000001">
    <property type="protein sequence ID" value="MFB8766222.1"/>
    <property type="molecule type" value="Genomic_DNA"/>
</dbReference>
<reference evidence="5 8" key="2">
    <citation type="submission" date="2024-01" db="EMBL/GenBank/DDBJ databases">
        <title>Genome mining of biosynthetic gene clusters to explore secondary metabolites of Streptomyces sp.</title>
        <authorList>
            <person name="Baig A."/>
            <person name="Ajitkumar Shintre N."/>
            <person name="Kumar H."/>
            <person name="Anbarasu A."/>
            <person name="Ramaiah S."/>
        </authorList>
    </citation>
    <scope>NUCLEOTIDE SEQUENCE [LARGE SCALE GENOMIC DNA]</scope>
    <source>
        <strain evidence="5 8">A01</strain>
    </source>
</reference>
<dbReference type="AlphaFoldDB" id="A0A7K2IXQ3"/>
<evidence type="ECO:0000313" key="7">
    <source>
        <dbReference type="Proteomes" id="UP000467124"/>
    </source>
</evidence>
<proteinExistence type="predicted"/>
<protein>
    <submittedName>
        <fullName evidence="5 6">Glycosyltransferase</fullName>
        <ecNumber evidence="5">2.4.-.-</ecNumber>
    </submittedName>
</protein>
<dbReference type="OMA" id="QEHLRHD"/>
<dbReference type="SUPFAM" id="SSF53756">
    <property type="entry name" value="UDP-Glycosyltransferase/glycogen phosphorylase"/>
    <property type="match status" value="1"/>
</dbReference>
<comment type="caution">
    <text evidence="6">The sequence shown here is derived from an EMBL/GenBank/DDBJ whole genome shotgun (WGS) entry which is preliminary data.</text>
</comment>
<dbReference type="InterPro" id="IPR001296">
    <property type="entry name" value="Glyco_trans_1"/>
</dbReference>
<sequence>MKIAFVIANGYTMGGTVRTVHNLARGLSERHEVEIVSLVRRRVKPFFPLTDRVPLVPMEDRTGEKRVMSRFSRTWWERRAAAVIPPSELARNQNFTPEAVSALHRYLKTTDADVVIGTRPGINLMLAAWSPKRLRVIGQEHLNLAEHKPDLVKAIDRRYRRMDGLSVLTEADRNAYRELLGRGDDFLTVMPNALEPGTPPQATLDEPVIAAAGRLSPVKQYPTLVKAFAHVVAEHPDWTLRIYGDGDKAAKIRETAERLGVQDNVHLMGKTKDLTSELSKASILAVSSKVEGFGMTIVEAFSVGLPVVSFDCPHGPGEIIEDGHDGLLVPPQDVEGLGRALLRLVENDEERHRMGAHALKSAERYGLEDSVARWERFLEDRRR</sequence>
<evidence type="ECO:0000256" key="2">
    <source>
        <dbReference type="ARBA" id="ARBA00022679"/>
    </source>
</evidence>
<reference evidence="6 7" key="1">
    <citation type="journal article" date="2019" name="Nat. Commun.">
        <title>The antimicrobial potential of Streptomyces from insect microbiomes.</title>
        <authorList>
            <person name="Chevrette M.G."/>
            <person name="Carlson C.M."/>
            <person name="Ortega H.E."/>
            <person name="Thomas C."/>
            <person name="Ananiev G.E."/>
            <person name="Barns K.J."/>
            <person name="Book A.J."/>
            <person name="Cagnazzo J."/>
            <person name="Carlos C."/>
            <person name="Flanigan W."/>
            <person name="Grubbs K.J."/>
            <person name="Horn H.A."/>
            <person name="Hoffmann F.M."/>
            <person name="Klassen J.L."/>
            <person name="Knack J.J."/>
            <person name="Lewin G.R."/>
            <person name="McDonald B.R."/>
            <person name="Muller L."/>
            <person name="Melo W.G.P."/>
            <person name="Pinto-Tomas A.A."/>
            <person name="Schmitz A."/>
            <person name="Wendt-Pienkowski E."/>
            <person name="Wildman S."/>
            <person name="Zhao M."/>
            <person name="Zhang F."/>
            <person name="Bugni T.S."/>
            <person name="Andes D.R."/>
            <person name="Pupo M.T."/>
            <person name="Currie C.R."/>
        </authorList>
    </citation>
    <scope>NUCLEOTIDE SEQUENCE [LARGE SCALE GENOMIC DNA]</scope>
    <source>
        <strain evidence="6 7">SID5840</strain>
    </source>
</reference>
<evidence type="ECO:0000313" key="8">
    <source>
        <dbReference type="Proteomes" id="UP001585053"/>
    </source>
</evidence>
<feature type="domain" description="Glycosyltransferase subfamily 4-like N-terminal" evidence="4">
    <location>
        <begin position="13"/>
        <end position="194"/>
    </location>
</feature>
<evidence type="ECO:0000259" key="3">
    <source>
        <dbReference type="Pfam" id="PF00534"/>
    </source>
</evidence>
<name>A0A7K2IXQ3_9ACTN</name>
<dbReference type="Pfam" id="PF13439">
    <property type="entry name" value="Glyco_transf_4"/>
    <property type="match status" value="1"/>
</dbReference>
<evidence type="ECO:0000259" key="4">
    <source>
        <dbReference type="Pfam" id="PF13439"/>
    </source>
</evidence>
<evidence type="ECO:0000313" key="5">
    <source>
        <dbReference type="EMBL" id="MFB8766222.1"/>
    </source>
</evidence>